<reference evidence="8" key="1">
    <citation type="submission" date="2025-08" db="UniProtKB">
        <authorList>
            <consortium name="Ensembl"/>
        </authorList>
    </citation>
    <scope>IDENTIFICATION</scope>
</reference>
<evidence type="ECO:0000313" key="9">
    <source>
        <dbReference type="Proteomes" id="UP000261340"/>
    </source>
</evidence>
<dbReference type="GO" id="GO:0004674">
    <property type="term" value="F:protein serine/threonine kinase activity"/>
    <property type="evidence" value="ECO:0007669"/>
    <property type="project" value="UniProtKB-KW"/>
</dbReference>
<keyword evidence="3 6" id="KW-0547">Nucleotide-binding</keyword>
<evidence type="ECO:0000256" key="2">
    <source>
        <dbReference type="ARBA" id="ARBA00022679"/>
    </source>
</evidence>
<dbReference type="Proteomes" id="UP000261340">
    <property type="component" value="Unplaced"/>
</dbReference>
<accession>A0A3Q0T4B8</accession>
<evidence type="ECO:0000313" key="8">
    <source>
        <dbReference type="Ensembl" id="ENSACIP00000026980.1"/>
    </source>
</evidence>
<dbReference type="PANTHER" id="PTHR24058">
    <property type="entry name" value="DUAL SPECIFICITY PROTEIN KINASE"/>
    <property type="match status" value="1"/>
</dbReference>
<sequence>MNTNEISCSSGGRAGTILGNSYKVESFLGEGSFGFVTKCLDIQTSKTVAVKVNKNRPRILEQAKLEMFILEQLRCLDPERNLSLLNNSNTRQDSNHKKQEILSLIALMILNL</sequence>
<dbReference type="PROSITE" id="PS50011">
    <property type="entry name" value="PROTEIN_KINASE_DOM"/>
    <property type="match status" value="1"/>
</dbReference>
<keyword evidence="9" id="KW-1185">Reference proteome</keyword>
<proteinExistence type="predicted"/>
<name>A0A3Q0T4B8_AMPCI</name>
<dbReference type="Gene3D" id="3.30.200.20">
    <property type="entry name" value="Phosphorylase Kinase, domain 1"/>
    <property type="match status" value="1"/>
</dbReference>
<dbReference type="InterPro" id="IPR017441">
    <property type="entry name" value="Protein_kinase_ATP_BS"/>
</dbReference>
<dbReference type="InterPro" id="IPR000719">
    <property type="entry name" value="Prot_kinase_dom"/>
</dbReference>
<keyword evidence="4" id="KW-0418">Kinase</keyword>
<dbReference type="STRING" id="61819.ENSACIP00000026980"/>
<dbReference type="GeneTree" id="ENSGT00940000176916"/>
<keyword evidence="1" id="KW-0723">Serine/threonine-protein kinase</keyword>
<evidence type="ECO:0000256" key="5">
    <source>
        <dbReference type="ARBA" id="ARBA00022840"/>
    </source>
</evidence>
<organism evidence="8 9">
    <name type="scientific">Amphilophus citrinellus</name>
    <name type="common">Midas cichlid</name>
    <name type="synonym">Cichlasoma citrinellum</name>
    <dbReference type="NCBI Taxonomy" id="61819"/>
    <lineage>
        <taxon>Eukaryota</taxon>
        <taxon>Metazoa</taxon>
        <taxon>Chordata</taxon>
        <taxon>Craniata</taxon>
        <taxon>Vertebrata</taxon>
        <taxon>Euteleostomi</taxon>
        <taxon>Actinopterygii</taxon>
        <taxon>Neopterygii</taxon>
        <taxon>Teleostei</taxon>
        <taxon>Neoteleostei</taxon>
        <taxon>Acanthomorphata</taxon>
        <taxon>Ovalentaria</taxon>
        <taxon>Cichlomorphae</taxon>
        <taxon>Cichliformes</taxon>
        <taxon>Cichlidae</taxon>
        <taxon>New World cichlids</taxon>
        <taxon>Cichlasomatinae</taxon>
        <taxon>Heroini</taxon>
        <taxon>Amphilophus</taxon>
    </lineage>
</organism>
<keyword evidence="5 6" id="KW-0067">ATP-binding</keyword>
<evidence type="ECO:0000256" key="4">
    <source>
        <dbReference type="ARBA" id="ARBA00022777"/>
    </source>
</evidence>
<dbReference type="InterPro" id="IPR050494">
    <property type="entry name" value="Ser_Thr_dual-spec_kinase"/>
</dbReference>
<dbReference type="InterPro" id="IPR011009">
    <property type="entry name" value="Kinase-like_dom_sf"/>
</dbReference>
<evidence type="ECO:0000256" key="1">
    <source>
        <dbReference type="ARBA" id="ARBA00022527"/>
    </source>
</evidence>
<feature type="binding site" evidence="6">
    <location>
        <position position="51"/>
    </location>
    <ligand>
        <name>ATP</name>
        <dbReference type="ChEBI" id="CHEBI:30616"/>
    </ligand>
</feature>
<evidence type="ECO:0000256" key="3">
    <source>
        <dbReference type="ARBA" id="ARBA00022741"/>
    </source>
</evidence>
<dbReference type="AlphaFoldDB" id="A0A3Q0T4B8"/>
<dbReference type="Ensembl" id="ENSACIT00000027688.1">
    <property type="protein sequence ID" value="ENSACIP00000026980.1"/>
    <property type="gene ID" value="ENSACIG00000020902.1"/>
</dbReference>
<evidence type="ECO:0000256" key="6">
    <source>
        <dbReference type="PROSITE-ProRule" id="PRU10141"/>
    </source>
</evidence>
<reference evidence="8" key="2">
    <citation type="submission" date="2025-09" db="UniProtKB">
        <authorList>
            <consortium name="Ensembl"/>
        </authorList>
    </citation>
    <scope>IDENTIFICATION</scope>
</reference>
<dbReference type="PROSITE" id="PS00107">
    <property type="entry name" value="PROTEIN_KINASE_ATP"/>
    <property type="match status" value="1"/>
</dbReference>
<protein>
    <recommendedName>
        <fullName evidence="7">Protein kinase domain-containing protein</fullName>
    </recommendedName>
</protein>
<keyword evidence="2" id="KW-0808">Transferase</keyword>
<feature type="domain" description="Protein kinase" evidence="7">
    <location>
        <begin position="22"/>
        <end position="112"/>
    </location>
</feature>
<dbReference type="GO" id="GO:0005524">
    <property type="term" value="F:ATP binding"/>
    <property type="evidence" value="ECO:0007669"/>
    <property type="project" value="UniProtKB-UniRule"/>
</dbReference>
<evidence type="ECO:0000259" key="7">
    <source>
        <dbReference type="PROSITE" id="PS50011"/>
    </source>
</evidence>
<dbReference type="SUPFAM" id="SSF56112">
    <property type="entry name" value="Protein kinase-like (PK-like)"/>
    <property type="match status" value="1"/>
</dbReference>